<keyword evidence="10 14" id="KW-0496">Mitochondrion</keyword>
<feature type="signal peptide" evidence="11">
    <location>
        <begin position="1"/>
        <end position="19"/>
    </location>
</feature>
<proteinExistence type="inferred from homology"/>
<feature type="domain" description="NADH:quinone oxidoreductase/Mrp antiporter transmembrane" evidence="12">
    <location>
        <begin position="89"/>
        <end position="350"/>
    </location>
</feature>
<dbReference type="EC" id="7.1.1.2" evidence="3 10"/>
<comment type="similarity">
    <text evidence="10">Belongs to the complex I subunit 5 family.</text>
</comment>
<dbReference type="GO" id="GO:0008137">
    <property type="term" value="F:NADH dehydrogenase (ubiquinone) activity"/>
    <property type="evidence" value="ECO:0007669"/>
    <property type="project" value="UniProtKB-EC"/>
</dbReference>
<evidence type="ECO:0000256" key="2">
    <source>
        <dbReference type="ARBA" id="ARBA00004141"/>
    </source>
</evidence>
<evidence type="ECO:0000256" key="11">
    <source>
        <dbReference type="SAM" id="SignalP"/>
    </source>
</evidence>
<evidence type="ECO:0000256" key="4">
    <source>
        <dbReference type="ARBA" id="ARBA00021096"/>
    </source>
</evidence>
<dbReference type="InterPro" id="IPR003945">
    <property type="entry name" value="NU5C-like"/>
</dbReference>
<evidence type="ECO:0000256" key="6">
    <source>
        <dbReference type="ARBA" id="ARBA00022982"/>
    </source>
</evidence>
<keyword evidence="10" id="KW-0830">Ubiquinone</keyword>
<dbReference type="GO" id="GO:0016020">
    <property type="term" value="C:membrane"/>
    <property type="evidence" value="ECO:0007669"/>
    <property type="project" value="UniProtKB-SubCell"/>
</dbReference>
<keyword evidence="8 10" id="KW-0472">Membrane</keyword>
<evidence type="ECO:0000256" key="1">
    <source>
        <dbReference type="ARBA" id="ARBA00003257"/>
    </source>
</evidence>
<name>A0A1S5XVS0_9NEOP</name>
<dbReference type="GO" id="GO:0015990">
    <property type="term" value="P:electron transport coupled proton transport"/>
    <property type="evidence" value="ECO:0007669"/>
    <property type="project" value="TreeGrafter"/>
</dbReference>
<dbReference type="InterPro" id="IPR001516">
    <property type="entry name" value="Proton_antipo_N"/>
</dbReference>
<keyword evidence="11" id="KW-0732">Signal</keyword>
<evidence type="ECO:0000256" key="3">
    <source>
        <dbReference type="ARBA" id="ARBA00012944"/>
    </source>
</evidence>
<keyword evidence="5 10" id="KW-0812">Transmembrane</keyword>
<keyword evidence="6" id="KW-0249">Electron transport</keyword>
<reference evidence="14" key="1">
    <citation type="journal article" date="2017" name="Genome Biol. Evol.">
        <title>The mitochondrial genome of the guanaco louse, Microthoracius praelongiceps: insights into the ancestral mitochondrial karyotype of sucking lice (Anoplura, Insecta).</title>
        <authorList>
            <person name="Shao R."/>
            <person name="Li H."/>
            <person name="Barker S.C."/>
            <person name="Song S."/>
        </authorList>
    </citation>
    <scope>NUCLEOTIDE SEQUENCE</scope>
</reference>
<comment type="subcellular location">
    <subcellularLocation>
        <location evidence="2">Membrane</location>
        <topology evidence="2">Multi-pass membrane protein</topology>
    </subcellularLocation>
</comment>
<keyword evidence="7 10" id="KW-1133">Transmembrane helix</keyword>
<dbReference type="Pfam" id="PF00662">
    <property type="entry name" value="Proton_antipo_N"/>
    <property type="match status" value="1"/>
</dbReference>
<feature type="chain" id="PRO_5012458719" description="NADH-ubiquinone oxidoreductase chain 5" evidence="11">
    <location>
        <begin position="20"/>
        <end position="532"/>
    </location>
</feature>
<dbReference type="GO" id="GO:0003954">
    <property type="term" value="F:NADH dehydrogenase activity"/>
    <property type="evidence" value="ECO:0007669"/>
    <property type="project" value="TreeGrafter"/>
</dbReference>
<accession>A0A1S5XVS0</accession>
<dbReference type="Pfam" id="PF00361">
    <property type="entry name" value="Proton_antipo_M"/>
    <property type="match status" value="1"/>
</dbReference>
<feature type="transmembrane region" description="Helical" evidence="10">
    <location>
        <begin position="511"/>
        <end position="531"/>
    </location>
</feature>
<organism evidence="14">
    <name type="scientific">Microthoracius praelongiceps</name>
    <dbReference type="NCBI Taxonomy" id="1958934"/>
    <lineage>
        <taxon>Eukaryota</taxon>
        <taxon>Metazoa</taxon>
        <taxon>Ecdysozoa</taxon>
        <taxon>Arthropoda</taxon>
        <taxon>Hexapoda</taxon>
        <taxon>Insecta</taxon>
        <taxon>Pterygota</taxon>
        <taxon>Neoptera</taxon>
        <taxon>Paraneoptera</taxon>
        <taxon>Psocodea</taxon>
        <taxon>Troctomorpha</taxon>
        <taxon>Phthiraptera</taxon>
        <taxon>Anoplura</taxon>
        <taxon>Microthoraciidae</taxon>
        <taxon>Microthoracius</taxon>
    </lineage>
</organism>
<feature type="transmembrane region" description="Helical" evidence="10">
    <location>
        <begin position="307"/>
        <end position="326"/>
    </location>
</feature>
<gene>
    <name evidence="14" type="primary">nad5</name>
</gene>
<dbReference type="PANTHER" id="PTHR42829:SF2">
    <property type="entry name" value="NADH-UBIQUINONE OXIDOREDUCTASE CHAIN 5"/>
    <property type="match status" value="1"/>
</dbReference>
<evidence type="ECO:0000259" key="12">
    <source>
        <dbReference type="Pfam" id="PF00361"/>
    </source>
</evidence>
<feature type="domain" description="NADH-Ubiquinone oxidoreductase (complex I) chain 5 N-terminal" evidence="13">
    <location>
        <begin position="32"/>
        <end position="72"/>
    </location>
</feature>
<feature type="transmembrane region" description="Helical" evidence="10">
    <location>
        <begin position="264"/>
        <end position="287"/>
    </location>
</feature>
<comment type="function">
    <text evidence="10">Core subunit of the mitochondrial membrane respiratory chain NADH dehydrogenase (Complex I) which catalyzes electron transfer from NADH through the respiratory chain, using ubiquinone as an electron acceptor. Essential for the catalytic activity and assembly of complex I.</text>
</comment>
<protein>
    <recommendedName>
        <fullName evidence="4 10">NADH-ubiquinone oxidoreductase chain 5</fullName>
        <ecNumber evidence="3 10">7.1.1.2</ecNumber>
    </recommendedName>
</protein>
<dbReference type="EMBL" id="KX090387">
    <property type="protein sequence ID" value="AQQ72800.1"/>
    <property type="molecule type" value="Genomic_DNA"/>
</dbReference>
<keyword evidence="10" id="KW-0813">Transport</keyword>
<evidence type="ECO:0000259" key="13">
    <source>
        <dbReference type="Pfam" id="PF00662"/>
    </source>
</evidence>
<evidence type="ECO:0000256" key="5">
    <source>
        <dbReference type="ARBA" id="ARBA00022692"/>
    </source>
</evidence>
<evidence type="ECO:0000256" key="8">
    <source>
        <dbReference type="ARBA" id="ARBA00023136"/>
    </source>
</evidence>
<geneLocation type="mitochondrion" evidence="14"/>
<feature type="transmembrane region" description="Helical" evidence="10">
    <location>
        <begin position="72"/>
        <end position="96"/>
    </location>
</feature>
<feature type="transmembrane region" description="Helical" evidence="10">
    <location>
        <begin position="187"/>
        <end position="205"/>
    </location>
</feature>
<comment type="catalytic activity">
    <reaction evidence="9 10">
        <text>a ubiquinone + NADH + 5 H(+)(in) = a ubiquinol + NAD(+) + 4 H(+)(out)</text>
        <dbReference type="Rhea" id="RHEA:29091"/>
        <dbReference type="Rhea" id="RHEA-COMP:9565"/>
        <dbReference type="Rhea" id="RHEA-COMP:9566"/>
        <dbReference type="ChEBI" id="CHEBI:15378"/>
        <dbReference type="ChEBI" id="CHEBI:16389"/>
        <dbReference type="ChEBI" id="CHEBI:17976"/>
        <dbReference type="ChEBI" id="CHEBI:57540"/>
        <dbReference type="ChEBI" id="CHEBI:57945"/>
        <dbReference type="EC" id="7.1.1.2"/>
    </reaction>
</comment>
<dbReference type="AlphaFoldDB" id="A0A1S5XVS0"/>
<comment type="function">
    <text evidence="1">Core subunit of the mitochondrial membrane respiratory chain NADH dehydrogenase (Complex I) that is believed to belong to the minimal assembly required for catalysis. Complex I functions in the transfer of electrons from NADH to the respiratory chain. The immediate electron acceptor for the enzyme is believed to be ubiquinone.</text>
</comment>
<evidence type="ECO:0000313" key="14">
    <source>
        <dbReference type="EMBL" id="AQQ72800.1"/>
    </source>
</evidence>
<evidence type="ECO:0000256" key="7">
    <source>
        <dbReference type="ARBA" id="ARBA00022989"/>
    </source>
</evidence>
<feature type="transmembrane region" description="Helical" evidence="10">
    <location>
        <begin position="149"/>
        <end position="167"/>
    </location>
</feature>
<dbReference type="PANTHER" id="PTHR42829">
    <property type="entry name" value="NADH-UBIQUINONE OXIDOREDUCTASE CHAIN 5"/>
    <property type="match status" value="1"/>
</dbReference>
<dbReference type="PRINTS" id="PR01434">
    <property type="entry name" value="NADHDHGNASE5"/>
</dbReference>
<feature type="transmembrane region" description="Helical" evidence="10">
    <location>
        <begin position="415"/>
        <end position="436"/>
    </location>
</feature>
<evidence type="ECO:0000256" key="9">
    <source>
        <dbReference type="ARBA" id="ARBA00049551"/>
    </source>
</evidence>
<dbReference type="GO" id="GO:0042773">
    <property type="term" value="P:ATP synthesis coupled electron transport"/>
    <property type="evidence" value="ECO:0007669"/>
    <property type="project" value="InterPro"/>
</dbReference>
<dbReference type="InterPro" id="IPR001750">
    <property type="entry name" value="ND/Mrp_TM"/>
</dbReference>
<keyword evidence="10" id="KW-0520">NAD</keyword>
<feature type="transmembrane region" description="Helical" evidence="10">
    <location>
        <begin position="346"/>
        <end position="364"/>
    </location>
</feature>
<sequence length="532" mass="61370">MLILMFLLMVFMWNGWVEKGVLVLWQSIPVSEISILIDGYSTLFLMIISVVSYVVNLYSYSYMSGSFKFGKFNFLMIMFVMSMSALCLSGNLFWSMVGWDGLGLFSILLILFYKNSLSVSGSFITYLYNRTGDMFFMVAVMILLREDSSMAVVMSFMAMLACMTKSAQFPFSVWLPLAMVAPTPVSSLVHSSTLITAGVWILIRFPGIISSSVIENLWWVSGVTILYATVLAITDSDLKSVVAYSTLSHIGFMMFLISQGESNIAFIHMCMHAIFKSMLFMVCGVMFHKSGGSQDLRFINLNWKEEPLMSFFMNTSVFGMIGLPFVSGFYSKELFIISSMGGPKGYFSIIIILATIWYSIRILVNLFSSWSSSPPHPPMIGGSYKMTFLSFFFNLMVGIWFFWMMDTESQMKESYFSSQFYKLIVLFLIISTFWVIKPFMQKMLYLFVQVYKKWFWKELMSGYSNHLKLEFYQMKFLEKDYSGFMSYTVRKWTDSVSSTFNKWKVKYEFKLVPLFSTLIPFVMAIFTHQLLF</sequence>
<feature type="transmembrane region" description="Helical" evidence="10">
    <location>
        <begin position="217"/>
        <end position="234"/>
    </location>
</feature>
<feature type="transmembrane region" description="Helical" evidence="10">
    <location>
        <begin position="41"/>
        <end position="60"/>
    </location>
</feature>
<feature type="transmembrane region" description="Helical" evidence="10">
    <location>
        <begin position="384"/>
        <end position="403"/>
    </location>
</feature>
<evidence type="ECO:0000256" key="10">
    <source>
        <dbReference type="RuleBase" id="RU003404"/>
    </source>
</evidence>
<feature type="transmembrane region" description="Helical" evidence="10">
    <location>
        <begin position="102"/>
        <end position="128"/>
    </location>
</feature>